<protein>
    <submittedName>
        <fullName evidence="1">Uncharacterized protein</fullName>
    </submittedName>
</protein>
<proteinExistence type="predicted"/>
<comment type="caution">
    <text evidence="1">The sequence shown here is derived from an EMBL/GenBank/DDBJ whole genome shotgun (WGS) entry which is preliminary data.</text>
</comment>
<accession>A0A9D4YNJ6</accession>
<name>A0A9D4YNJ6_PEA</name>
<reference evidence="1 2" key="1">
    <citation type="journal article" date="2022" name="Nat. Genet.">
        <title>Improved pea reference genome and pan-genome highlight genomic features and evolutionary characteristics.</title>
        <authorList>
            <person name="Yang T."/>
            <person name="Liu R."/>
            <person name="Luo Y."/>
            <person name="Hu S."/>
            <person name="Wang D."/>
            <person name="Wang C."/>
            <person name="Pandey M.K."/>
            <person name="Ge S."/>
            <person name="Xu Q."/>
            <person name="Li N."/>
            <person name="Li G."/>
            <person name="Huang Y."/>
            <person name="Saxena R.K."/>
            <person name="Ji Y."/>
            <person name="Li M."/>
            <person name="Yan X."/>
            <person name="He Y."/>
            <person name="Liu Y."/>
            <person name="Wang X."/>
            <person name="Xiang C."/>
            <person name="Varshney R.K."/>
            <person name="Ding H."/>
            <person name="Gao S."/>
            <person name="Zong X."/>
        </authorList>
    </citation>
    <scope>NUCLEOTIDE SEQUENCE [LARGE SCALE GENOMIC DNA]</scope>
    <source>
        <strain evidence="1 2">cv. Zhongwan 6</strain>
    </source>
</reference>
<sequence length="171" mass="19603">MNIKCMWYWNPRFIFSLDLRPLNCHLDVLKFVDDVNGFELVDVYVENKIDNLDVVYEEELGNVYNKEVHINGICDPNSDDDEVEVESDNVNDEVQKGIQKGSDVDDEVQVRSDNVYVEVQVGSDDKNEYGDDVADYVGSDVGIDNFSDSEYECIEDSVELDWLQSSPVVKR</sequence>
<organism evidence="1 2">
    <name type="scientific">Pisum sativum</name>
    <name type="common">Garden pea</name>
    <name type="synonym">Lathyrus oleraceus</name>
    <dbReference type="NCBI Taxonomy" id="3888"/>
    <lineage>
        <taxon>Eukaryota</taxon>
        <taxon>Viridiplantae</taxon>
        <taxon>Streptophyta</taxon>
        <taxon>Embryophyta</taxon>
        <taxon>Tracheophyta</taxon>
        <taxon>Spermatophyta</taxon>
        <taxon>Magnoliopsida</taxon>
        <taxon>eudicotyledons</taxon>
        <taxon>Gunneridae</taxon>
        <taxon>Pentapetalae</taxon>
        <taxon>rosids</taxon>
        <taxon>fabids</taxon>
        <taxon>Fabales</taxon>
        <taxon>Fabaceae</taxon>
        <taxon>Papilionoideae</taxon>
        <taxon>50 kb inversion clade</taxon>
        <taxon>NPAAA clade</taxon>
        <taxon>Hologalegina</taxon>
        <taxon>IRL clade</taxon>
        <taxon>Fabeae</taxon>
        <taxon>Lathyrus</taxon>
    </lineage>
</organism>
<keyword evidence="2" id="KW-1185">Reference proteome</keyword>
<dbReference type="AlphaFoldDB" id="A0A9D4YNJ6"/>
<evidence type="ECO:0000313" key="2">
    <source>
        <dbReference type="Proteomes" id="UP001058974"/>
    </source>
</evidence>
<gene>
    <name evidence="1" type="ORF">KIW84_025273</name>
</gene>
<dbReference type="Gramene" id="Psat02G0527300-T1">
    <property type="protein sequence ID" value="KAI5439846.1"/>
    <property type="gene ID" value="KIW84_025273"/>
</dbReference>
<evidence type="ECO:0000313" key="1">
    <source>
        <dbReference type="EMBL" id="KAI5439846.1"/>
    </source>
</evidence>
<dbReference type="Proteomes" id="UP001058974">
    <property type="component" value="Chromosome 2"/>
</dbReference>
<dbReference type="EMBL" id="JAMSHJ010000002">
    <property type="protein sequence ID" value="KAI5439846.1"/>
    <property type="molecule type" value="Genomic_DNA"/>
</dbReference>